<dbReference type="InterPro" id="IPR011050">
    <property type="entry name" value="Pectin_lyase_fold/virulence"/>
</dbReference>
<dbReference type="AlphaFoldDB" id="A0A917ZSF9"/>
<feature type="chain" id="PRO_5037495986" evidence="1">
    <location>
        <begin position="30"/>
        <end position="267"/>
    </location>
</feature>
<dbReference type="EMBL" id="BMMS01000014">
    <property type="protein sequence ID" value="GGO90342.1"/>
    <property type="molecule type" value="Genomic_DNA"/>
</dbReference>
<evidence type="ECO:0000313" key="2">
    <source>
        <dbReference type="EMBL" id="GGO90342.1"/>
    </source>
</evidence>
<proteinExistence type="predicted"/>
<name>A0A917ZSF9_9ACTN</name>
<keyword evidence="1" id="KW-0732">Signal</keyword>
<keyword evidence="3" id="KW-1185">Reference proteome</keyword>
<dbReference type="SUPFAM" id="SSF51126">
    <property type="entry name" value="Pectin lyase-like"/>
    <property type="match status" value="1"/>
</dbReference>
<evidence type="ECO:0000313" key="3">
    <source>
        <dbReference type="Proteomes" id="UP000641932"/>
    </source>
</evidence>
<sequence>MRLTRVLGALTGSVLLAAGLAAVPGTAEARAVVPCDLTALVNAIDAANTAGGGSLALAPLCTYTLSTVDNDSVDGANGLPVITTNISITGALSTIERSSAPGTPDFRIFQIDPPDGNLTLTGVTVRNGRAEPGQIGGGIWLHDGGTLHVVNSTITNNVGSDSGGGDIGNNTATAASGVGGGILNASTLNVTTSQLVDNTAGGASSRGGGLFNSGTATFQTSLVRSNHANDGGGIFNSAGLGAVTLALTPVILNTPNNCAPTGSVAGC</sequence>
<protein>
    <submittedName>
        <fullName evidence="2">Uncharacterized protein</fullName>
    </submittedName>
</protein>
<organism evidence="2 3">
    <name type="scientific">Wenjunlia tyrosinilytica</name>
    <dbReference type="NCBI Taxonomy" id="1544741"/>
    <lineage>
        <taxon>Bacteria</taxon>
        <taxon>Bacillati</taxon>
        <taxon>Actinomycetota</taxon>
        <taxon>Actinomycetes</taxon>
        <taxon>Kitasatosporales</taxon>
        <taxon>Streptomycetaceae</taxon>
        <taxon>Wenjunlia</taxon>
    </lineage>
</organism>
<gene>
    <name evidence="2" type="ORF">GCM10012280_35650</name>
</gene>
<feature type="signal peptide" evidence="1">
    <location>
        <begin position="1"/>
        <end position="29"/>
    </location>
</feature>
<reference evidence="2" key="2">
    <citation type="submission" date="2020-09" db="EMBL/GenBank/DDBJ databases">
        <authorList>
            <person name="Sun Q."/>
            <person name="Zhou Y."/>
        </authorList>
    </citation>
    <scope>NUCLEOTIDE SEQUENCE</scope>
    <source>
        <strain evidence="2">CGMCC 4.7201</strain>
    </source>
</reference>
<dbReference type="Proteomes" id="UP000641932">
    <property type="component" value="Unassembled WGS sequence"/>
</dbReference>
<reference evidence="2" key="1">
    <citation type="journal article" date="2014" name="Int. J. Syst. Evol. Microbiol.">
        <title>Complete genome sequence of Corynebacterium casei LMG S-19264T (=DSM 44701T), isolated from a smear-ripened cheese.</title>
        <authorList>
            <consortium name="US DOE Joint Genome Institute (JGI-PGF)"/>
            <person name="Walter F."/>
            <person name="Albersmeier A."/>
            <person name="Kalinowski J."/>
            <person name="Ruckert C."/>
        </authorList>
    </citation>
    <scope>NUCLEOTIDE SEQUENCE</scope>
    <source>
        <strain evidence="2">CGMCC 4.7201</strain>
    </source>
</reference>
<comment type="caution">
    <text evidence="2">The sequence shown here is derived from an EMBL/GenBank/DDBJ whole genome shotgun (WGS) entry which is preliminary data.</text>
</comment>
<accession>A0A917ZSF9</accession>
<dbReference type="RefSeq" id="WP_189132679.1">
    <property type="nucleotide sequence ID" value="NZ_BMMS01000014.1"/>
</dbReference>
<evidence type="ECO:0000256" key="1">
    <source>
        <dbReference type="SAM" id="SignalP"/>
    </source>
</evidence>